<dbReference type="AlphaFoldDB" id="A0A7T1TA17"/>
<sequence length="99" mass="10586">MMETPVLATSREAEFSTVRDALGVADSVLSKHLKVLADAGYVTVTKPRGSSRVRTWTALTRAGRRAYESHLAYLQQLVAHAARSTTRDDGQGAPGTDAG</sequence>
<gene>
    <name evidence="2" type="ORF">G4Z16_24785</name>
</gene>
<accession>A0A7T1TA17</accession>
<dbReference type="EMBL" id="CP048882">
    <property type="protein sequence ID" value="QPP09094.1"/>
    <property type="molecule type" value="Genomic_DNA"/>
</dbReference>
<organism evidence="2 3">
    <name type="scientific">Streptomyces bathyalis</name>
    <dbReference type="NCBI Taxonomy" id="2710756"/>
    <lineage>
        <taxon>Bacteria</taxon>
        <taxon>Bacillati</taxon>
        <taxon>Actinomycetota</taxon>
        <taxon>Actinomycetes</taxon>
        <taxon>Kitasatosporales</taxon>
        <taxon>Streptomycetaceae</taxon>
        <taxon>Streptomyces</taxon>
    </lineage>
</organism>
<evidence type="ECO:0000313" key="3">
    <source>
        <dbReference type="Proteomes" id="UP000595046"/>
    </source>
</evidence>
<reference evidence="3" key="1">
    <citation type="submission" date="2020-02" db="EMBL/GenBank/DDBJ databases">
        <title>Streptomyces sp. ASO4wet.</title>
        <authorList>
            <person name="Risdian C."/>
            <person name="Landwehr W."/>
            <person name="Schupp P."/>
            <person name="Wink J."/>
        </authorList>
    </citation>
    <scope>NUCLEOTIDE SEQUENCE [LARGE SCALE GENOMIC DNA]</scope>
    <source>
        <strain evidence="3">ASO4wet</strain>
    </source>
</reference>
<dbReference type="Gene3D" id="1.10.10.10">
    <property type="entry name" value="Winged helix-like DNA-binding domain superfamily/Winged helix DNA-binding domain"/>
    <property type="match status" value="1"/>
</dbReference>
<dbReference type="InterPro" id="IPR036388">
    <property type="entry name" value="WH-like_DNA-bd_sf"/>
</dbReference>
<dbReference type="Pfam" id="PF13601">
    <property type="entry name" value="HTH_34"/>
    <property type="match status" value="1"/>
</dbReference>
<dbReference type="RefSeq" id="WP_246531045.1">
    <property type="nucleotide sequence ID" value="NZ_CP048882.1"/>
</dbReference>
<evidence type="ECO:0000313" key="2">
    <source>
        <dbReference type="EMBL" id="QPP09094.1"/>
    </source>
</evidence>
<dbReference type="InterPro" id="IPR027395">
    <property type="entry name" value="WH_DNA-bd_dom"/>
</dbReference>
<protein>
    <submittedName>
        <fullName evidence="2">Helix-turn-helix domain-containing protein</fullName>
    </submittedName>
</protein>
<keyword evidence="3" id="KW-1185">Reference proteome</keyword>
<dbReference type="KEGG" id="sbat:G4Z16_24785"/>
<dbReference type="SUPFAM" id="SSF46785">
    <property type="entry name" value="Winged helix' DNA-binding domain"/>
    <property type="match status" value="1"/>
</dbReference>
<dbReference type="PANTHER" id="PTHR37318:SF1">
    <property type="entry name" value="BSL7504 PROTEIN"/>
    <property type="match status" value="1"/>
</dbReference>
<name>A0A7T1TA17_9ACTN</name>
<dbReference type="Proteomes" id="UP000595046">
    <property type="component" value="Chromosome"/>
</dbReference>
<proteinExistence type="predicted"/>
<dbReference type="PANTHER" id="PTHR37318">
    <property type="entry name" value="BSL7504 PROTEIN"/>
    <property type="match status" value="1"/>
</dbReference>
<dbReference type="InterPro" id="IPR036390">
    <property type="entry name" value="WH_DNA-bd_sf"/>
</dbReference>
<feature type="domain" description="Winged helix DNA-binding" evidence="1">
    <location>
        <begin position="6"/>
        <end position="78"/>
    </location>
</feature>
<evidence type="ECO:0000259" key="1">
    <source>
        <dbReference type="Pfam" id="PF13601"/>
    </source>
</evidence>